<sequence length="1708" mass="182744">MVNTLSLHALCDKTLHLHNLNLLCPVARFLPGHAVDAAHWLTQELLKHCSREVSRAPDAAIGKRLELEVNAGQRIHLFLQPRRPDPGELHHSQADDVRLMVCPHSLSAPSSTASSVALSLPHVPSLASPCTYRHSSAHPLVQRPTMVSLDPPPTLRKITVHARGGLSYAAYALLAVLYALVAHRLVATSGEPYATALLELDRIEASAQLRVGLDERSLLSLQAGLTKAAELPTFNQTLFDEARALLRALRRRLDALTAAVDSADPRRLAAALLAALEAHADGRPLVDRYHIRSAAKKLQELEAGAVAALQGDGAADALAAELRPVYEQVKESLALSRGRDEAEVVEEPPEKKLPSRWLPSFGACAAAFLLVLATALYFLSCHWSTLFKAAMYYHPSSKIVPGATLRVVPHRHRGKPALVPLEAASNGALFFTYQRQKYQVQVEPTTGVGTVGALQCPIDLPLREYASAAGLDRSAAARAQELHGSNSFSIPLPTLWELYQEQLSSPIAIFQLFCCVLWMLDEYWKYTLFTLFMILAFEGTTAFSRQRNMLTLRGMSNKAFSLKAFRNGAWASVSSTDLLPGDLISLTRALGNDTTLVPADCVLLRGAAVVNESTLTGESVPQMKDALAVTPAVAAAPLDIKSAHRVHTLFSGTMLMQHSDAAAASDEEGEGAAANCPDVPPPPDGGCVCFVLATAFSSSQGELMRMIEFSTAQVTADKIETVGLLSLLLFFALLSAGYVLHKGLEEGKKSQYELMLRCVLIITSVVPPELPMQTALAVNTALMALMKAQVFCTEPFRVPFAGKITHAFFDKTGTITTDQLIARGVISAPTSAAAGASRADPAAPLKMRPVHDLSAPMAAVIGGCHSLLQVDGKLMGDPIELAAIRAISWHYNASTSTACAADRTREKEEAVRRAEAAVASARRQAGEGGGLELRRAEEALASAKAARDRAAARAKAAPHKGLTIRPVRRHHFSSALQRMSVVALAKGLRGDDGRAEDCVLCLVKGSPEAVGALLDDKPPWYDATYRSLAEQGLRVLALAYKRCGGEAPAAEAAAYAARPREWVESRLCFGGFVGFGCAVRADSAHVIRSLRQSRHRTAMLTGDAALTALHVAREVGMTGDEHGAEAAGALLLRHAAGGGFEWVPAVGGGEGGGTPFTRGGVRVLRRAGHDLVVTGPVLDALVGADGGAWEAVAEFTVFARMSPEGKEAVVRACRDLGMHTLMCGDGGNDVGALKTADVGISLLSGFGNVNADLEETGKEKKSAAEAEKQLEEQAKAEQEKRAANAKLQAAEFKAKRAELMSKQKQWLEEEIRARAERGETGFSAQMAATMATSTRLRQELAKEQQALSQKYGIAAASAQQLDLMDGEAGELPMVKLGDASIAAPFTSKLPSIRSCVDIIRQGHCTLVSTVQQQQILMLHCLISAYSLSVLSLEGSRSSESQMIASGLLLSVASIAFSFARPLDRLSSVLPLGSIFHPALILSVLGQLAIHAACMYSALSMAKAHMGEHAIKEVIAFQKKADKDAEAGVEEASSAHKPNLLNTMVFLVETSQQVAVMLVNYKGRPWMKGATENPGLLYSLAACVAGVVIAAWEVVPQLNDQLGLVALPDDETRYKLLLTIATTLVGSFVWDRLCVAVFAPRVFASQVDEIRSLSISDFWGPNSSKHVGMAVAALAWLYFTEGNMIMLAGGYWLYRKSKAAPPAQPPATR</sequence>
<dbReference type="SUPFAM" id="SSF56784">
    <property type="entry name" value="HAD-like"/>
    <property type="match status" value="1"/>
</dbReference>
<dbReference type="SUPFAM" id="SSF81665">
    <property type="entry name" value="Calcium ATPase, transmembrane domain M"/>
    <property type="match status" value="1"/>
</dbReference>
<dbReference type="EMBL" id="JBGBPQ010000018">
    <property type="protein sequence ID" value="KAL1507331.1"/>
    <property type="molecule type" value="Genomic_DNA"/>
</dbReference>
<keyword evidence="6" id="KW-0460">Magnesium</keyword>
<evidence type="ECO:0000256" key="7">
    <source>
        <dbReference type="ARBA" id="ARBA00022967"/>
    </source>
</evidence>
<protein>
    <recommendedName>
        <fullName evidence="16">Cation-transporting ATPase</fullName>
    </recommendedName>
</protein>
<feature type="transmembrane region" description="Helical" evidence="11">
    <location>
        <begin position="1474"/>
        <end position="1498"/>
    </location>
</feature>
<dbReference type="Gene3D" id="3.40.50.1000">
    <property type="entry name" value="HAD superfamily/HAD-like"/>
    <property type="match status" value="1"/>
</dbReference>
<dbReference type="SUPFAM" id="SSF81653">
    <property type="entry name" value="Calcium ATPase, transduction domain A"/>
    <property type="match status" value="1"/>
</dbReference>
<feature type="transmembrane region" description="Helical" evidence="11">
    <location>
        <begin position="722"/>
        <end position="740"/>
    </location>
</feature>
<dbReference type="InterPro" id="IPR059000">
    <property type="entry name" value="ATPase_P-type_domA"/>
</dbReference>
<gene>
    <name evidence="14" type="ORF">AB1Y20_008177</name>
</gene>
<evidence type="ECO:0000256" key="2">
    <source>
        <dbReference type="ARBA" id="ARBA00022692"/>
    </source>
</evidence>
<dbReference type="Pfam" id="PF13246">
    <property type="entry name" value="Cation_ATPase"/>
    <property type="match status" value="1"/>
</dbReference>
<dbReference type="InterPro" id="IPR004014">
    <property type="entry name" value="ATPase_P-typ_cation-transptr_N"/>
</dbReference>
<evidence type="ECO:0000313" key="14">
    <source>
        <dbReference type="EMBL" id="KAL1507331.1"/>
    </source>
</evidence>
<feature type="domain" description="Cation-transporting P-type ATPase N-terminal" evidence="13">
    <location>
        <begin position="467"/>
        <end position="518"/>
    </location>
</feature>
<dbReference type="GO" id="GO:0140358">
    <property type="term" value="F:P-type transmembrane transporter activity"/>
    <property type="evidence" value="ECO:0007669"/>
    <property type="project" value="InterPro"/>
</dbReference>
<reference evidence="14 15" key="1">
    <citation type="journal article" date="2024" name="Science">
        <title>Giant polyketide synthase enzymes in the biosynthesis of giant marine polyether toxins.</title>
        <authorList>
            <person name="Fallon T.R."/>
            <person name="Shende V.V."/>
            <person name="Wierzbicki I.H."/>
            <person name="Pendleton A.L."/>
            <person name="Watervoot N.F."/>
            <person name="Auber R.P."/>
            <person name="Gonzalez D.J."/>
            <person name="Wisecaver J.H."/>
            <person name="Moore B.S."/>
        </authorList>
    </citation>
    <scope>NUCLEOTIDE SEQUENCE [LARGE SCALE GENOMIC DNA]</scope>
    <source>
        <strain evidence="14 15">12B1</strain>
    </source>
</reference>
<dbReference type="GO" id="GO:0019829">
    <property type="term" value="F:ATPase-coupled monoatomic cation transmembrane transporter activity"/>
    <property type="evidence" value="ECO:0007669"/>
    <property type="project" value="TreeGrafter"/>
</dbReference>
<proteinExistence type="predicted"/>
<name>A0AB34ISX1_PRYPA</name>
<feature type="transmembrane region" description="Helical" evidence="11">
    <location>
        <begin position="1666"/>
        <end position="1693"/>
    </location>
</feature>
<dbReference type="GO" id="GO:0016020">
    <property type="term" value="C:membrane"/>
    <property type="evidence" value="ECO:0007669"/>
    <property type="project" value="UniProtKB-SubCell"/>
</dbReference>
<dbReference type="Gene3D" id="2.70.150.10">
    <property type="entry name" value="Calcium-transporting ATPase, cytoplasmic transduction domain A"/>
    <property type="match status" value="1"/>
</dbReference>
<dbReference type="InterPro" id="IPR023214">
    <property type="entry name" value="HAD_sf"/>
</dbReference>
<dbReference type="GO" id="GO:0005524">
    <property type="term" value="F:ATP binding"/>
    <property type="evidence" value="ECO:0007669"/>
    <property type="project" value="UniProtKB-KW"/>
</dbReference>
<dbReference type="PANTHER" id="PTHR45630:SF6">
    <property type="entry name" value="CATION-TRANSPORTING P-TYPE ATPASE N-TERMINAL DOMAIN-CONTAINING PROTEIN"/>
    <property type="match status" value="1"/>
</dbReference>
<evidence type="ECO:0000259" key="13">
    <source>
        <dbReference type="Pfam" id="PF00690"/>
    </source>
</evidence>
<dbReference type="InterPro" id="IPR006544">
    <property type="entry name" value="P-type_TPase_V"/>
</dbReference>
<dbReference type="InterPro" id="IPR044492">
    <property type="entry name" value="P_typ_ATPase_HD_dom"/>
</dbReference>
<evidence type="ECO:0000256" key="11">
    <source>
        <dbReference type="SAM" id="Phobius"/>
    </source>
</evidence>
<dbReference type="InterPro" id="IPR023299">
    <property type="entry name" value="ATPase_P-typ_cyto_dom_N"/>
</dbReference>
<dbReference type="Pfam" id="PF00122">
    <property type="entry name" value="E1-E2_ATPase"/>
    <property type="match status" value="1"/>
</dbReference>
<evidence type="ECO:0000256" key="1">
    <source>
        <dbReference type="ARBA" id="ARBA00004141"/>
    </source>
</evidence>
<keyword evidence="7" id="KW-1278">Translocase</keyword>
<feature type="coiled-coil region" evidence="10">
    <location>
        <begin position="904"/>
        <end position="953"/>
    </location>
</feature>
<evidence type="ECO:0000256" key="6">
    <source>
        <dbReference type="ARBA" id="ARBA00022842"/>
    </source>
</evidence>
<evidence type="ECO:0000256" key="10">
    <source>
        <dbReference type="SAM" id="Coils"/>
    </source>
</evidence>
<evidence type="ECO:0000256" key="4">
    <source>
        <dbReference type="ARBA" id="ARBA00022741"/>
    </source>
</evidence>
<accession>A0AB34ISX1</accession>
<evidence type="ECO:0000313" key="15">
    <source>
        <dbReference type="Proteomes" id="UP001515480"/>
    </source>
</evidence>
<dbReference type="InterPro" id="IPR008250">
    <property type="entry name" value="ATPase_P-typ_transduc_dom_A_sf"/>
</dbReference>
<evidence type="ECO:0000256" key="3">
    <source>
        <dbReference type="ARBA" id="ARBA00022723"/>
    </source>
</evidence>
<dbReference type="PRINTS" id="PR00119">
    <property type="entry name" value="CATATPASE"/>
</dbReference>
<dbReference type="Proteomes" id="UP001515480">
    <property type="component" value="Unassembled WGS sequence"/>
</dbReference>
<dbReference type="InterPro" id="IPR036412">
    <property type="entry name" value="HAD-like_sf"/>
</dbReference>
<keyword evidence="4" id="KW-0547">Nucleotide-binding</keyword>
<dbReference type="GO" id="GO:0046872">
    <property type="term" value="F:metal ion binding"/>
    <property type="evidence" value="ECO:0007669"/>
    <property type="project" value="UniProtKB-KW"/>
</dbReference>
<dbReference type="Pfam" id="PF00690">
    <property type="entry name" value="Cation_ATPase_N"/>
    <property type="match status" value="1"/>
</dbReference>
<dbReference type="InterPro" id="IPR023298">
    <property type="entry name" value="ATPase_P-typ_TM_dom_sf"/>
</dbReference>
<organism evidence="14 15">
    <name type="scientific">Prymnesium parvum</name>
    <name type="common">Toxic golden alga</name>
    <dbReference type="NCBI Taxonomy" id="97485"/>
    <lineage>
        <taxon>Eukaryota</taxon>
        <taxon>Haptista</taxon>
        <taxon>Haptophyta</taxon>
        <taxon>Prymnesiophyceae</taxon>
        <taxon>Prymnesiales</taxon>
        <taxon>Prymnesiaceae</taxon>
        <taxon>Prymnesium</taxon>
    </lineage>
</organism>
<dbReference type="SFLD" id="SFLDS00003">
    <property type="entry name" value="Haloacid_Dehalogenase"/>
    <property type="match status" value="1"/>
</dbReference>
<keyword evidence="5" id="KW-0067">ATP-binding</keyword>
<evidence type="ECO:0000259" key="12">
    <source>
        <dbReference type="Pfam" id="PF00122"/>
    </source>
</evidence>
<feature type="transmembrane region" description="Helical" evidence="11">
    <location>
        <begin position="1575"/>
        <end position="1594"/>
    </location>
</feature>
<dbReference type="Gene3D" id="3.40.1110.10">
    <property type="entry name" value="Calcium-transporting ATPase, cytoplasmic domain N"/>
    <property type="match status" value="1"/>
</dbReference>
<evidence type="ECO:0000256" key="5">
    <source>
        <dbReference type="ARBA" id="ARBA00022840"/>
    </source>
</evidence>
<comment type="subcellular location">
    <subcellularLocation>
        <location evidence="1">Membrane</location>
        <topology evidence="1">Multi-pass membrane protein</topology>
    </subcellularLocation>
</comment>
<dbReference type="SFLD" id="SFLDG00002">
    <property type="entry name" value="C1.7:_P-type_atpase_like"/>
    <property type="match status" value="1"/>
</dbReference>
<keyword evidence="10" id="KW-0175">Coiled coil</keyword>
<evidence type="ECO:0000256" key="9">
    <source>
        <dbReference type="ARBA" id="ARBA00023136"/>
    </source>
</evidence>
<feature type="domain" description="P-type ATPase A" evidence="12">
    <location>
        <begin position="563"/>
        <end position="659"/>
    </location>
</feature>
<keyword evidence="2 11" id="KW-0812">Transmembrane</keyword>
<comment type="caution">
    <text evidence="14">The sequence shown here is derived from an EMBL/GenBank/DDBJ whole genome shotgun (WGS) entry which is preliminary data.</text>
</comment>
<feature type="coiled-coil region" evidence="10">
    <location>
        <begin position="1253"/>
        <end position="1302"/>
    </location>
</feature>
<keyword evidence="3" id="KW-0479">Metal-binding</keyword>
<dbReference type="SFLD" id="SFLDF00027">
    <property type="entry name" value="p-type_atpase"/>
    <property type="match status" value="1"/>
</dbReference>
<evidence type="ECO:0008006" key="16">
    <source>
        <dbReference type="Google" id="ProtNLM"/>
    </source>
</evidence>
<dbReference type="NCBIfam" id="TIGR01657">
    <property type="entry name" value="P-ATPase-V"/>
    <property type="match status" value="1"/>
</dbReference>
<evidence type="ECO:0000256" key="8">
    <source>
        <dbReference type="ARBA" id="ARBA00022989"/>
    </source>
</evidence>
<dbReference type="PANTHER" id="PTHR45630">
    <property type="entry name" value="CATION-TRANSPORTING ATPASE-RELATED"/>
    <property type="match status" value="1"/>
</dbReference>
<keyword evidence="9 11" id="KW-0472">Membrane</keyword>
<keyword evidence="15" id="KW-1185">Reference proteome</keyword>
<feature type="transmembrane region" description="Helical" evidence="11">
    <location>
        <begin position="357"/>
        <end position="379"/>
    </location>
</feature>
<keyword evidence="8 11" id="KW-1133">Transmembrane helix</keyword>
<dbReference type="PROSITE" id="PS01229">
    <property type="entry name" value="COF_2"/>
    <property type="match status" value="1"/>
</dbReference>